<dbReference type="Pfam" id="PF03455">
    <property type="entry name" value="dDENN"/>
    <property type="match status" value="1"/>
</dbReference>
<dbReference type="InterPro" id="IPR005113">
    <property type="entry name" value="uDENN_dom"/>
</dbReference>
<feature type="region of interest" description="Disordered" evidence="1">
    <location>
        <begin position="929"/>
        <end position="948"/>
    </location>
</feature>
<dbReference type="Pfam" id="PF01412">
    <property type="entry name" value="ArfGap"/>
    <property type="match status" value="1"/>
</dbReference>
<dbReference type="InterPro" id="IPR000048">
    <property type="entry name" value="IQ_motif_EF-hand-BS"/>
</dbReference>
<evidence type="ECO:0000313" key="3">
    <source>
        <dbReference type="EMBL" id="OEU16507.1"/>
    </source>
</evidence>
<feature type="region of interest" description="Disordered" evidence="1">
    <location>
        <begin position="994"/>
        <end position="1021"/>
    </location>
</feature>
<dbReference type="InterPro" id="IPR001194">
    <property type="entry name" value="cDENN_dom"/>
</dbReference>
<dbReference type="PROSITE" id="PS50096">
    <property type="entry name" value="IQ"/>
    <property type="match status" value="2"/>
</dbReference>
<keyword evidence="4" id="KW-1185">Reference proteome</keyword>
<gene>
    <name evidence="3" type="ORF">FRACYDRAFT_208302</name>
</gene>
<reference evidence="3 4" key="1">
    <citation type="submission" date="2016-09" db="EMBL/GenBank/DDBJ databases">
        <title>Extensive genetic diversity and differential bi-allelic expression allows diatom success in the polar Southern Ocean.</title>
        <authorList>
            <consortium name="DOE Joint Genome Institute"/>
            <person name="Mock T."/>
            <person name="Otillar R.P."/>
            <person name="Strauss J."/>
            <person name="Dupont C."/>
            <person name="Frickenhaus S."/>
            <person name="Maumus F."/>
            <person name="Mcmullan M."/>
            <person name="Sanges R."/>
            <person name="Schmutz J."/>
            <person name="Toseland A."/>
            <person name="Valas R."/>
            <person name="Veluchamy A."/>
            <person name="Ward B.J."/>
            <person name="Allen A."/>
            <person name="Barry K."/>
            <person name="Falciatore A."/>
            <person name="Ferrante M."/>
            <person name="Fortunato A.E."/>
            <person name="Gloeckner G."/>
            <person name="Gruber A."/>
            <person name="Hipkin R."/>
            <person name="Janech M."/>
            <person name="Kroth P."/>
            <person name="Leese F."/>
            <person name="Lindquist E."/>
            <person name="Lyon B.R."/>
            <person name="Martin J."/>
            <person name="Mayer C."/>
            <person name="Parker M."/>
            <person name="Quesneville H."/>
            <person name="Raymond J."/>
            <person name="Uhlig C."/>
            <person name="Valentin K.U."/>
            <person name="Worden A.Z."/>
            <person name="Armbrust E.V."/>
            <person name="Bowler C."/>
            <person name="Green B."/>
            <person name="Moulton V."/>
            <person name="Van Oosterhout C."/>
            <person name="Grigoriev I."/>
        </authorList>
    </citation>
    <scope>NUCLEOTIDE SEQUENCE [LARGE SCALE GENOMIC DNA]</scope>
    <source>
        <strain evidence="3 4">CCMP1102</strain>
    </source>
</reference>
<dbReference type="InterPro" id="IPR037278">
    <property type="entry name" value="ARFGAP/RecO"/>
</dbReference>
<dbReference type="PANTHER" id="PTHR12296:SF21">
    <property type="entry name" value="DENN DOMAIN-CONTAINING PROTEIN 3"/>
    <property type="match status" value="1"/>
</dbReference>
<dbReference type="SMART" id="SM00801">
    <property type="entry name" value="dDENN"/>
    <property type="match status" value="1"/>
</dbReference>
<feature type="domain" description="UDENN" evidence="2">
    <location>
        <begin position="288"/>
        <end position="843"/>
    </location>
</feature>
<dbReference type="Proteomes" id="UP000095751">
    <property type="component" value="Unassembled WGS sequence"/>
</dbReference>
<dbReference type="InterPro" id="IPR005112">
    <property type="entry name" value="dDENN_dom"/>
</dbReference>
<dbReference type="GO" id="GO:0005096">
    <property type="term" value="F:GTPase activator activity"/>
    <property type="evidence" value="ECO:0007669"/>
    <property type="project" value="InterPro"/>
</dbReference>
<dbReference type="InterPro" id="IPR001164">
    <property type="entry name" value="ArfGAP_dom"/>
</dbReference>
<dbReference type="PANTHER" id="PTHR12296">
    <property type="entry name" value="DENN DOMAIN-CONTAINING PROTEIN 4"/>
    <property type="match status" value="1"/>
</dbReference>
<dbReference type="InterPro" id="IPR051696">
    <property type="entry name" value="DENN_Domain_GEFs"/>
</dbReference>
<dbReference type="Gene3D" id="3.30.450.200">
    <property type="match status" value="1"/>
</dbReference>
<dbReference type="GO" id="GO:0031410">
    <property type="term" value="C:cytoplasmic vesicle"/>
    <property type="evidence" value="ECO:0007669"/>
    <property type="project" value="TreeGrafter"/>
</dbReference>
<accession>A0A1E7FED1</accession>
<evidence type="ECO:0000256" key="1">
    <source>
        <dbReference type="SAM" id="MobiDB-lite"/>
    </source>
</evidence>
<dbReference type="Gene3D" id="6.10.140.1000">
    <property type="match status" value="1"/>
</dbReference>
<dbReference type="SMART" id="SM00800">
    <property type="entry name" value="uDENN"/>
    <property type="match status" value="1"/>
</dbReference>
<dbReference type="Gene3D" id="3.40.50.11500">
    <property type="match status" value="1"/>
</dbReference>
<organism evidence="3 4">
    <name type="scientific">Fragilariopsis cylindrus CCMP1102</name>
    <dbReference type="NCBI Taxonomy" id="635003"/>
    <lineage>
        <taxon>Eukaryota</taxon>
        <taxon>Sar</taxon>
        <taxon>Stramenopiles</taxon>
        <taxon>Ochrophyta</taxon>
        <taxon>Bacillariophyta</taxon>
        <taxon>Bacillariophyceae</taxon>
        <taxon>Bacillariophycidae</taxon>
        <taxon>Bacillariales</taxon>
        <taxon>Bacillariaceae</taxon>
        <taxon>Fragilariopsis</taxon>
    </lineage>
</organism>
<sequence>MHEDISNTSDRSVAKILTLLRSQPSNRSCCDCRCALIDPSNVFVSIDNEDDTIEISLQDFHLTHRAFAPPNKVAVEKNGDDNSNSQNLYKYKDDPAISANGRFGGHGVFICSRCADAHRQLGYTIQVKRVVDSSLWTMDEVQSIAGNEQCWNIYEGFVPDSWKQRRPIFSSPISTRILFCRAKYEALAFCLPQVGPLAEISWRIVLRNHQKKNKNLLGKQSYKISASLKDIYSLSIMAQSNVSNKNTAEGKGKKSSRIPNRLIDYFCVISSSSQLLPSNPIRSKKQKTVDYSNLTSPEELKFWPHVTDCFPRKNTHGEMGYQDHISSFVMPDGCHPTLQPKPPCFFTFVLTMPDGSYLYGGSLQIYDEHVDAGEIKSSMRDSGYKNGFPKFLQQNDIKNNDTSTTDSSDVFFFPKCLVILSRYAFFDIFRSVLLDIYQISLIGAPLPIERYIANIVCEIPLPPQGQVKVEFGFSSDKKFRIERPPINELPMANFSYRPLFASLSVSNVMVVLGYLLQECKVVILSQHYSILTPVAEALLSAIFPFRWAGLYLPVAPLKMIEILDAPVPYLIGLNTEYFKMVDVRHRPPDAILVDLDRDVIYIGDIPLPEIPVRDAQKLSTALEEAAGSVYVVPSSGIKGCIMGGSKELVLVPNEDRPRYAYMTTATGLPVEMHSMGRSEVFSITDLAYGRFDDETDRINGFGSVDGQFTSTEETEVTNEKKKGIAFNASPMKRPRFMRNKKVDILSNNHLAMSQSHLLDIMAEPEGFSVSNIRNAFLRFTVATFAEYQDSLLSGSKRDLFDREKFIDKGGSQGGGSKLFLENILNTQLFQRFLEERIENPNLPEIRFFDESIVAKRNRSKKAIANGGKKSTPFLNDKTTWKVTKQFAPPPPNNFGLPDTEDSRAYRYGSFPALNAALFGRIRPPVTWPQHTNLDSVRSKYTRSDSEMKKTQNRIFKKVLAAPNVIAAAAKHTARNLESTLSALSIIPIAKPQDVVSNKTEGGGGGREGEGEGELPSPQRNVSTLTAADTIMMDTRRKQTILLDIIIQIQAICRGFLARLHCNAIKGEVLNTKEKQKLADKLLKAIVEIQKSQRASVAQKKWRIMKHSVIVIAKNIRARRAQIIFHELKRIVTSIQARVRGMQIRVGIKDFVEKKILLYNSQIFLLWKHLHVSLTFRTKLWPDISGSHSFICLRLAESELIRLWEIADFPDRLTDAKGADEITRLGDVFGIGNEVYCRSIKCIDWINNCGSALTEYSTIENAFRIEEAERLQIYERLSSSVSVSKKGVPEKDILTMYHNFDILQSTPMKKVSLSKRIWTNLDESDRSASSMIYLFPELNNSLGISFQKPSSKGQRRFPKTRKPPLPSIDHVLWDRASIEGNTKRHVQEVAMIFITRVPSLTIKLDSICQRRSNSRYISFLEAARKVYGFQNLEQAQCSIIMQYLNKSCSAKLNPKKENENQRIILCEEKKC</sequence>
<protein>
    <submittedName>
        <fullName evidence="3">DENN-domain-containing protein</fullName>
    </submittedName>
</protein>
<dbReference type="SMART" id="SM00799">
    <property type="entry name" value="DENN"/>
    <property type="match status" value="1"/>
</dbReference>
<dbReference type="Pfam" id="PF02141">
    <property type="entry name" value="DENN"/>
    <property type="match status" value="1"/>
</dbReference>
<dbReference type="OrthoDB" id="6019893at2759"/>
<dbReference type="InterPro" id="IPR037516">
    <property type="entry name" value="Tripartite_DENN"/>
</dbReference>
<dbReference type="PROSITE" id="PS50211">
    <property type="entry name" value="DENN"/>
    <property type="match status" value="1"/>
</dbReference>
<dbReference type="InParanoid" id="A0A1E7FED1"/>
<dbReference type="SUPFAM" id="SSF57863">
    <property type="entry name" value="ArfGap/RecO-like zinc finger"/>
    <property type="match status" value="1"/>
</dbReference>
<dbReference type="SMART" id="SM00015">
    <property type="entry name" value="IQ"/>
    <property type="match status" value="4"/>
</dbReference>
<name>A0A1E7FED1_9STRA</name>
<evidence type="ECO:0000259" key="2">
    <source>
        <dbReference type="PROSITE" id="PS50211"/>
    </source>
</evidence>
<dbReference type="EMBL" id="KV784358">
    <property type="protein sequence ID" value="OEU16507.1"/>
    <property type="molecule type" value="Genomic_DNA"/>
</dbReference>
<dbReference type="Pfam" id="PF03456">
    <property type="entry name" value="uDENN"/>
    <property type="match status" value="1"/>
</dbReference>
<dbReference type="InterPro" id="IPR038508">
    <property type="entry name" value="ArfGAP_dom_sf"/>
</dbReference>
<dbReference type="InterPro" id="IPR043153">
    <property type="entry name" value="DENN_C"/>
</dbReference>
<proteinExistence type="predicted"/>
<dbReference type="GO" id="GO:0032483">
    <property type="term" value="P:regulation of Rab protein signal transduction"/>
    <property type="evidence" value="ECO:0007669"/>
    <property type="project" value="TreeGrafter"/>
</dbReference>
<dbReference type="Gene3D" id="1.10.220.150">
    <property type="entry name" value="Arf GTPase activating protein"/>
    <property type="match status" value="1"/>
</dbReference>
<evidence type="ECO:0000313" key="4">
    <source>
        <dbReference type="Proteomes" id="UP000095751"/>
    </source>
</evidence>
<dbReference type="KEGG" id="fcy:FRACYDRAFT_208302"/>